<evidence type="ECO:0000313" key="2">
    <source>
        <dbReference type="Proteomes" id="UP000607559"/>
    </source>
</evidence>
<keyword evidence="2" id="KW-1185">Reference proteome</keyword>
<dbReference type="Pfam" id="PF13376">
    <property type="entry name" value="OmdA"/>
    <property type="match status" value="1"/>
</dbReference>
<dbReference type="InterPro" id="IPR015018">
    <property type="entry name" value="DUF1905"/>
</dbReference>
<protein>
    <recommendedName>
        <fullName evidence="3">DUF1905 domain-containing protein</fullName>
    </recommendedName>
</protein>
<dbReference type="RefSeq" id="WP_188932467.1">
    <property type="nucleotide sequence ID" value="NZ_BMJC01000003.1"/>
</dbReference>
<organism evidence="1 2">
    <name type="scientific">Puia dinghuensis</name>
    <dbReference type="NCBI Taxonomy" id="1792502"/>
    <lineage>
        <taxon>Bacteria</taxon>
        <taxon>Pseudomonadati</taxon>
        <taxon>Bacteroidota</taxon>
        <taxon>Chitinophagia</taxon>
        <taxon>Chitinophagales</taxon>
        <taxon>Chitinophagaceae</taxon>
        <taxon>Puia</taxon>
    </lineage>
</organism>
<proteinExistence type="predicted"/>
<reference evidence="1" key="1">
    <citation type="journal article" date="2014" name="Int. J. Syst. Evol. Microbiol.">
        <title>Complete genome sequence of Corynebacterium casei LMG S-19264T (=DSM 44701T), isolated from a smear-ripened cheese.</title>
        <authorList>
            <consortium name="US DOE Joint Genome Institute (JGI-PGF)"/>
            <person name="Walter F."/>
            <person name="Albersmeier A."/>
            <person name="Kalinowski J."/>
            <person name="Ruckert C."/>
        </authorList>
    </citation>
    <scope>NUCLEOTIDE SEQUENCE</scope>
    <source>
        <strain evidence="1">CGMCC 1.15448</strain>
    </source>
</reference>
<dbReference type="AlphaFoldDB" id="A0A8J2UDW0"/>
<dbReference type="Gene3D" id="2.40.30.100">
    <property type="entry name" value="AF2212/PG0164-like"/>
    <property type="match status" value="1"/>
</dbReference>
<dbReference type="Pfam" id="PF08922">
    <property type="entry name" value="DUF1905"/>
    <property type="match status" value="1"/>
</dbReference>
<comment type="caution">
    <text evidence="1">The sequence shown here is derived from an EMBL/GenBank/DDBJ whole genome shotgun (WGS) entry which is preliminary data.</text>
</comment>
<dbReference type="SUPFAM" id="SSF141694">
    <property type="entry name" value="AF2212/PG0164-like"/>
    <property type="match status" value="1"/>
</dbReference>
<name>A0A8J2UDW0_9BACT</name>
<dbReference type="InterPro" id="IPR037079">
    <property type="entry name" value="AF2212/PG0164-like_sf"/>
</dbReference>
<reference evidence="1" key="2">
    <citation type="submission" date="2020-09" db="EMBL/GenBank/DDBJ databases">
        <authorList>
            <person name="Sun Q."/>
            <person name="Zhou Y."/>
        </authorList>
    </citation>
    <scope>NUCLEOTIDE SEQUENCE</scope>
    <source>
        <strain evidence="1">CGMCC 1.15448</strain>
    </source>
</reference>
<dbReference type="Proteomes" id="UP000607559">
    <property type="component" value="Unassembled WGS sequence"/>
</dbReference>
<dbReference type="EMBL" id="BMJC01000003">
    <property type="protein sequence ID" value="GGB02291.1"/>
    <property type="molecule type" value="Genomic_DNA"/>
</dbReference>
<sequence>MKAHKFKAEIELIGINPFVFVPEKILKEIFRQSGKEKGHIPVCGSVNRKSYKQTLVKYSGDWRLYINTTMLKDSPKRIGEVIEVTIRHDPEDRTIGPHPAFAKALRDNKEAKKVFDSLPASRQKEIVRYISALKTPESVSKNIQRAIGFLTGNNRFVGRNKP</sequence>
<evidence type="ECO:0000313" key="1">
    <source>
        <dbReference type="EMBL" id="GGB02291.1"/>
    </source>
</evidence>
<evidence type="ECO:0008006" key="3">
    <source>
        <dbReference type="Google" id="ProtNLM"/>
    </source>
</evidence>
<gene>
    <name evidence="1" type="primary">ybaD</name>
    <name evidence="1" type="ORF">GCM10011511_26940</name>
</gene>
<accession>A0A8J2UDW0</accession>